<dbReference type="Proteomes" id="UP000585721">
    <property type="component" value="Unassembled WGS sequence"/>
</dbReference>
<dbReference type="EMBL" id="JACHGR010000006">
    <property type="protein sequence ID" value="MBB6056050.1"/>
    <property type="molecule type" value="Genomic_DNA"/>
</dbReference>
<reference evidence="1 2" key="1">
    <citation type="submission" date="2020-08" db="EMBL/GenBank/DDBJ databases">
        <title>Genomic Encyclopedia of Type Strains, Phase IV (KMG-IV): sequencing the most valuable type-strain genomes for metagenomic binning, comparative biology and taxonomic classification.</title>
        <authorList>
            <person name="Goeker M."/>
        </authorList>
    </citation>
    <scope>NUCLEOTIDE SEQUENCE [LARGE SCALE GENOMIC DNA]</scope>
    <source>
        <strain evidence="1 2">DSM 22975</strain>
    </source>
</reference>
<organism evidence="1 2">
    <name type="scientific">Tolumonas osonensis</name>
    <dbReference type="NCBI Taxonomy" id="675874"/>
    <lineage>
        <taxon>Bacteria</taxon>
        <taxon>Pseudomonadati</taxon>
        <taxon>Pseudomonadota</taxon>
        <taxon>Gammaproteobacteria</taxon>
        <taxon>Aeromonadales</taxon>
        <taxon>Aeromonadaceae</taxon>
        <taxon>Tolumonas</taxon>
    </lineage>
</organism>
<name>A0A841GMR6_9GAMM</name>
<proteinExistence type="predicted"/>
<protein>
    <submittedName>
        <fullName evidence="1">Uncharacterized protein</fullName>
    </submittedName>
</protein>
<dbReference type="RefSeq" id="WP_188026788.1">
    <property type="nucleotide sequence ID" value="NZ_JACHGR010000006.1"/>
</dbReference>
<gene>
    <name evidence="1" type="ORF">HNR75_001980</name>
</gene>
<evidence type="ECO:0000313" key="1">
    <source>
        <dbReference type="EMBL" id="MBB6056050.1"/>
    </source>
</evidence>
<dbReference type="AlphaFoldDB" id="A0A841GMR6"/>
<sequence>MLLNTYEQNGRLFNMNFIEEAGAGLAGYRGELVLVEGEVADAAGRRKPPVAVIEQTVMLAGSDKIQMMSGLVHELAELEHFFSGYAADVDTGVTPLFFVVNAAKEMKVTMNGVTADIIPLPAGLVWTELCDLLGLEKGDFKGQSAGEKIATVGEALKEFKSGYSEVTWSDAVQAVTAAKRETRGAL</sequence>
<accession>A0A841GMR6</accession>
<comment type="caution">
    <text evidence="1">The sequence shown here is derived from an EMBL/GenBank/DDBJ whole genome shotgun (WGS) entry which is preliminary data.</text>
</comment>
<evidence type="ECO:0000313" key="2">
    <source>
        <dbReference type="Proteomes" id="UP000585721"/>
    </source>
</evidence>
<keyword evidence="2" id="KW-1185">Reference proteome</keyword>